<dbReference type="EC" id="5.6.2.4" evidence="12"/>
<dbReference type="SUPFAM" id="SSF52540">
    <property type="entry name" value="P-loop containing nucleoside triphosphate hydrolases"/>
    <property type="match status" value="1"/>
</dbReference>
<dbReference type="PROSITE" id="PS51192">
    <property type="entry name" value="HELICASE_ATP_BIND_1"/>
    <property type="match status" value="1"/>
</dbReference>
<feature type="binding site" evidence="12">
    <location>
        <position position="556"/>
    </location>
    <ligand>
        <name>Zn(2+)</name>
        <dbReference type="ChEBI" id="CHEBI:29105"/>
        <label>2</label>
    </ligand>
</feature>
<evidence type="ECO:0000256" key="3">
    <source>
        <dbReference type="ARBA" id="ARBA00022723"/>
    </source>
</evidence>
<dbReference type="InterPro" id="IPR042115">
    <property type="entry name" value="PriA_3primeBD_sf"/>
</dbReference>
<evidence type="ECO:0000256" key="4">
    <source>
        <dbReference type="ARBA" id="ARBA00022741"/>
    </source>
</evidence>
<feature type="binding site" evidence="12">
    <location>
        <position position="538"/>
    </location>
    <ligand>
        <name>Zn(2+)</name>
        <dbReference type="ChEBI" id="CHEBI:29105"/>
        <label>2</label>
    </ligand>
</feature>
<dbReference type="SMART" id="SM00487">
    <property type="entry name" value="DEXDc"/>
    <property type="match status" value="1"/>
</dbReference>
<dbReference type="Pfam" id="PF00270">
    <property type="entry name" value="DEAD"/>
    <property type="match status" value="1"/>
</dbReference>
<feature type="binding site" evidence="12">
    <location>
        <position position="529"/>
    </location>
    <ligand>
        <name>Zn(2+)</name>
        <dbReference type="ChEBI" id="CHEBI:29105"/>
        <label>1</label>
    </ligand>
</feature>
<dbReference type="InterPro" id="IPR001650">
    <property type="entry name" value="Helicase_C-like"/>
</dbReference>
<keyword evidence="16" id="KW-1185">Reference proteome</keyword>
<evidence type="ECO:0000256" key="10">
    <source>
        <dbReference type="ARBA" id="ARBA00023235"/>
    </source>
</evidence>
<dbReference type="GO" id="GO:0006310">
    <property type="term" value="P:DNA recombination"/>
    <property type="evidence" value="ECO:0007669"/>
    <property type="project" value="InterPro"/>
</dbReference>
<dbReference type="Pfam" id="PF00271">
    <property type="entry name" value="Helicase_C"/>
    <property type="match status" value="1"/>
</dbReference>
<feature type="binding site" evidence="12">
    <location>
        <position position="569"/>
    </location>
    <ligand>
        <name>Zn(2+)</name>
        <dbReference type="ChEBI" id="CHEBI:29105"/>
        <label>1</label>
    </ligand>
</feature>
<comment type="similarity">
    <text evidence="12">Belongs to the helicase family. PriA subfamily.</text>
</comment>
<feature type="binding site" evidence="12">
    <location>
        <position position="535"/>
    </location>
    <ligand>
        <name>Zn(2+)</name>
        <dbReference type="ChEBI" id="CHEBI:29105"/>
        <label>2</label>
    </ligand>
</feature>
<evidence type="ECO:0000256" key="8">
    <source>
        <dbReference type="ARBA" id="ARBA00022840"/>
    </source>
</evidence>
<dbReference type="PANTHER" id="PTHR30580">
    <property type="entry name" value="PRIMOSOMAL PROTEIN N"/>
    <property type="match status" value="1"/>
</dbReference>
<dbReference type="GO" id="GO:0005524">
    <property type="term" value="F:ATP binding"/>
    <property type="evidence" value="ECO:0007669"/>
    <property type="project" value="UniProtKB-UniRule"/>
</dbReference>
<dbReference type="FunFam" id="3.40.1440.60:FF:000001">
    <property type="entry name" value="Primosomal protein N"/>
    <property type="match status" value="1"/>
</dbReference>
<dbReference type="GO" id="GO:0043138">
    <property type="term" value="F:3'-5' DNA helicase activity"/>
    <property type="evidence" value="ECO:0007669"/>
    <property type="project" value="UniProtKB-EC"/>
</dbReference>
<dbReference type="Gene3D" id="3.40.1440.60">
    <property type="entry name" value="PriA, 3(prime) DNA-binding domain"/>
    <property type="match status" value="1"/>
</dbReference>
<dbReference type="EMBL" id="JACOPQ010000010">
    <property type="protein sequence ID" value="MBC5737929.1"/>
    <property type="molecule type" value="Genomic_DNA"/>
</dbReference>
<comment type="catalytic activity">
    <reaction evidence="11 12">
        <text>ATP + H2O = ADP + phosphate + H(+)</text>
        <dbReference type="Rhea" id="RHEA:13065"/>
        <dbReference type="ChEBI" id="CHEBI:15377"/>
        <dbReference type="ChEBI" id="CHEBI:15378"/>
        <dbReference type="ChEBI" id="CHEBI:30616"/>
        <dbReference type="ChEBI" id="CHEBI:43474"/>
        <dbReference type="ChEBI" id="CHEBI:456216"/>
        <dbReference type="EC" id="5.6.2.4"/>
    </reaction>
</comment>
<dbReference type="GO" id="GO:0003677">
    <property type="term" value="F:DNA binding"/>
    <property type="evidence" value="ECO:0007669"/>
    <property type="project" value="UniProtKB-UniRule"/>
</dbReference>
<dbReference type="InterPro" id="IPR041222">
    <property type="entry name" value="PriA_3primeBD"/>
</dbReference>
<dbReference type="GO" id="GO:0006270">
    <property type="term" value="P:DNA replication initiation"/>
    <property type="evidence" value="ECO:0007669"/>
    <property type="project" value="TreeGrafter"/>
</dbReference>
<dbReference type="Pfam" id="PF18319">
    <property type="entry name" value="Zn_ribbon_PriA"/>
    <property type="match status" value="1"/>
</dbReference>
<dbReference type="GO" id="GO:0006269">
    <property type="term" value="P:DNA replication, synthesis of primer"/>
    <property type="evidence" value="ECO:0007669"/>
    <property type="project" value="UniProtKB-KW"/>
</dbReference>
<feature type="binding site" evidence="12">
    <location>
        <position position="566"/>
    </location>
    <ligand>
        <name>Zn(2+)</name>
        <dbReference type="ChEBI" id="CHEBI:29105"/>
        <label>1</label>
    </ligand>
</feature>
<keyword evidence="8 12" id="KW-0067">ATP-binding</keyword>
<protein>
    <recommendedName>
        <fullName evidence="12">Replication restart protein PriA</fullName>
    </recommendedName>
    <alternativeName>
        <fullName evidence="12">ATP-dependent DNA helicase PriA</fullName>
        <ecNumber evidence="12">5.6.2.4</ecNumber>
    </alternativeName>
    <alternativeName>
        <fullName evidence="12">DNA 3'-5' helicase PriA</fullName>
    </alternativeName>
</protein>
<dbReference type="AlphaFoldDB" id="A0A8J6MDL8"/>
<dbReference type="CDD" id="cd17929">
    <property type="entry name" value="DEXHc_priA"/>
    <property type="match status" value="1"/>
</dbReference>
<comment type="subunit">
    <text evidence="12">Component of the replication restart primosome.</text>
</comment>
<evidence type="ECO:0000256" key="1">
    <source>
        <dbReference type="ARBA" id="ARBA00022515"/>
    </source>
</evidence>
<dbReference type="FunFam" id="3.40.50.300:FF:000489">
    <property type="entry name" value="Primosome assembly protein PriA"/>
    <property type="match status" value="1"/>
</dbReference>
<evidence type="ECO:0000256" key="2">
    <source>
        <dbReference type="ARBA" id="ARBA00022705"/>
    </source>
</evidence>
<comment type="caution">
    <text evidence="15">The sequence shown here is derived from an EMBL/GenBank/DDBJ whole genome shotgun (WGS) entry which is preliminary data.</text>
</comment>
<comment type="catalytic activity">
    <reaction evidence="12">
        <text>Couples ATP hydrolysis with the unwinding of duplex DNA by translocating in the 3'-5' direction.</text>
        <dbReference type="EC" id="5.6.2.4"/>
    </reaction>
</comment>
<feature type="binding site" evidence="12">
    <location>
        <position position="553"/>
    </location>
    <ligand>
        <name>Zn(2+)</name>
        <dbReference type="ChEBI" id="CHEBI:29105"/>
        <label>2</label>
    </ligand>
</feature>
<evidence type="ECO:0000313" key="16">
    <source>
        <dbReference type="Proteomes" id="UP000607645"/>
    </source>
</evidence>
<dbReference type="CDD" id="cd18804">
    <property type="entry name" value="SF2_C_priA"/>
    <property type="match status" value="1"/>
</dbReference>
<keyword evidence="6 12" id="KW-0347">Helicase</keyword>
<evidence type="ECO:0000313" key="15">
    <source>
        <dbReference type="EMBL" id="MBC5737929.1"/>
    </source>
</evidence>
<dbReference type="InterPro" id="IPR040498">
    <property type="entry name" value="PriA_CRR"/>
</dbReference>
<evidence type="ECO:0000256" key="12">
    <source>
        <dbReference type="HAMAP-Rule" id="MF_00983"/>
    </source>
</evidence>
<dbReference type="Proteomes" id="UP000607645">
    <property type="component" value="Unassembled WGS sequence"/>
</dbReference>
<name>A0A8J6MDL8_9FIRM</name>
<dbReference type="InterPro" id="IPR011545">
    <property type="entry name" value="DEAD/DEAH_box_helicase_dom"/>
</dbReference>
<dbReference type="InterPro" id="IPR041236">
    <property type="entry name" value="PriA_C"/>
</dbReference>
<proteinExistence type="inferred from homology"/>
<evidence type="ECO:0000256" key="6">
    <source>
        <dbReference type="ARBA" id="ARBA00022806"/>
    </source>
</evidence>
<keyword evidence="3 12" id="KW-0479">Metal-binding</keyword>
<dbReference type="Gene3D" id="3.40.50.300">
    <property type="entry name" value="P-loop containing nucleotide triphosphate hydrolases"/>
    <property type="match status" value="2"/>
</dbReference>
<organism evidence="15 16">
    <name type="scientific">Lawsonibacter faecis</name>
    <dbReference type="NCBI Taxonomy" id="2763052"/>
    <lineage>
        <taxon>Bacteria</taxon>
        <taxon>Bacillati</taxon>
        <taxon>Bacillota</taxon>
        <taxon>Clostridia</taxon>
        <taxon>Eubacteriales</taxon>
        <taxon>Oscillospiraceae</taxon>
        <taxon>Lawsonibacter</taxon>
    </lineage>
</organism>
<dbReference type="GO" id="GO:0006302">
    <property type="term" value="P:double-strand break repair"/>
    <property type="evidence" value="ECO:0007669"/>
    <property type="project" value="InterPro"/>
</dbReference>
<feature type="domain" description="Helicase C-terminal" evidence="14">
    <location>
        <begin position="561"/>
        <end position="714"/>
    </location>
</feature>
<evidence type="ECO:0000256" key="11">
    <source>
        <dbReference type="ARBA" id="ARBA00048988"/>
    </source>
</evidence>
<keyword evidence="7 12" id="KW-0862">Zinc</keyword>
<dbReference type="InterPro" id="IPR027417">
    <property type="entry name" value="P-loop_NTPase"/>
</dbReference>
<sequence length="824" mass="89982">MDQVRLAKVALSAATFAIDKPYDYLLPAELLETARPGMRVLVPFGAGNRRIEGIILAIADGPQSEKLKAVFSLLDEEPVLDGESIQLALWMRERYFCTVYDAARAMLPAGLYFSLQDRYRLVNQADKEGAYEAAGRSDYARRILDLVYSCGGAAELGQIRGAFGAKDPGPALKSLVDKGVLILETSASRGVGDKTEQVASLLMPPEEALALVAPKRKSAPLRYAVVELLSAVGQASSKEICYFTGASTATLRSLVRSGIVTQEKREVFRRVAVDSPEPAGPVVLNGEQEAAFRGLDALRTGGKSAAALLYGVTGSGKTQVYIRLIQACLADGGAAMVLVPEIALTPQLLHIFTSHFGEEVAVLHSSLRAGERYDEWKRVRAGRARVVIGTRSAVFAPVERLGLLILDEEQEYTYKSENVPRYHARDVAKFRCARSGALLVLGSATPSVESMYLAKSGVYHLFELKNRYNEQALPGVYIADMRQELRRGNGTSVSGLLRQELEANLAHGEQSILFINRRGASRMVTCGECGEVPTCPRCSVYLTYHSANGRLMCHYCGHSEKLPAACPQCGGALSFVGTGTQKVQEELEELFPGVEVMRMDTDTVSATQSHEKLLSRFERERVPILIGTQMVAKGLDFENVTLVGVIAADLSLYVDDYRAGERTFSLLTQVVGRAGRGEKQGRAVIQTYTPENDVITNAAAQDYDRFYDEEIGMRSLRGCPPFRDLFVLTASGAEESRVLRVCMKLRRTLEGWLAQPPYDALGIQLLGPAPASVAKVNNRYRYRLTLSGKNTKSLRALITALVVAAQNDKENRGVSVFADVNPLD</sequence>
<dbReference type="GO" id="GO:0008270">
    <property type="term" value="F:zinc ion binding"/>
    <property type="evidence" value="ECO:0007669"/>
    <property type="project" value="UniProtKB-UniRule"/>
</dbReference>
<evidence type="ECO:0000256" key="7">
    <source>
        <dbReference type="ARBA" id="ARBA00022833"/>
    </source>
</evidence>
<dbReference type="Pfam" id="PF18074">
    <property type="entry name" value="PriA_C"/>
    <property type="match status" value="1"/>
</dbReference>
<keyword evidence="4 12" id="KW-0547">Nucleotide-binding</keyword>
<evidence type="ECO:0000256" key="9">
    <source>
        <dbReference type="ARBA" id="ARBA00023125"/>
    </source>
</evidence>
<feature type="domain" description="Helicase ATP-binding" evidence="13">
    <location>
        <begin position="298"/>
        <end position="464"/>
    </location>
</feature>
<keyword evidence="9 12" id="KW-0238">DNA-binding</keyword>
<dbReference type="GO" id="GO:1990077">
    <property type="term" value="C:primosome complex"/>
    <property type="evidence" value="ECO:0007669"/>
    <property type="project" value="UniProtKB-UniRule"/>
</dbReference>
<dbReference type="GO" id="GO:0016787">
    <property type="term" value="F:hydrolase activity"/>
    <property type="evidence" value="ECO:0007669"/>
    <property type="project" value="UniProtKB-KW"/>
</dbReference>
<gene>
    <name evidence="12 15" type="primary">priA</name>
    <name evidence="15" type="ORF">H8S62_13030</name>
</gene>
<keyword evidence="2 12" id="KW-0235">DNA replication</keyword>
<comment type="cofactor">
    <cofactor evidence="12">
        <name>Zn(2+)</name>
        <dbReference type="ChEBI" id="CHEBI:29105"/>
    </cofactor>
    <text evidence="12">Binds 2 zinc ions per subunit.</text>
</comment>
<evidence type="ECO:0000259" key="13">
    <source>
        <dbReference type="PROSITE" id="PS51192"/>
    </source>
</evidence>
<dbReference type="InterPro" id="IPR005259">
    <property type="entry name" value="PriA"/>
</dbReference>
<comment type="function">
    <text evidence="12">Initiates the restart of stalled replication forks, which reloads the replicative helicase on sites other than the origin of replication. Recognizes and binds to abandoned replication forks and remodels them to uncover a helicase loading site. Promotes assembly of the primosome at these replication forks.</text>
</comment>
<dbReference type="PANTHER" id="PTHR30580:SF0">
    <property type="entry name" value="PRIMOSOMAL PROTEIN N"/>
    <property type="match status" value="1"/>
</dbReference>
<reference evidence="15" key="1">
    <citation type="submission" date="2020-08" db="EMBL/GenBank/DDBJ databases">
        <title>Genome public.</title>
        <authorList>
            <person name="Liu C."/>
            <person name="Sun Q."/>
        </authorList>
    </citation>
    <scope>NUCLEOTIDE SEQUENCE</scope>
    <source>
        <strain evidence="15">NSJ-52</strain>
    </source>
</reference>
<dbReference type="PROSITE" id="PS51194">
    <property type="entry name" value="HELICASE_CTER"/>
    <property type="match status" value="1"/>
</dbReference>
<keyword evidence="5 12" id="KW-0378">Hydrolase</keyword>
<accession>A0A8J6MDL8</accession>
<keyword evidence="1 12" id="KW-0639">Primosome</keyword>
<dbReference type="RefSeq" id="WP_186919719.1">
    <property type="nucleotide sequence ID" value="NZ_JACOPQ010000010.1"/>
</dbReference>
<dbReference type="SMART" id="SM00490">
    <property type="entry name" value="HELICc"/>
    <property type="match status" value="1"/>
</dbReference>
<feature type="binding site" evidence="12">
    <location>
        <position position="526"/>
    </location>
    <ligand>
        <name>Zn(2+)</name>
        <dbReference type="ChEBI" id="CHEBI:29105"/>
        <label>1</label>
    </ligand>
</feature>
<dbReference type="Pfam" id="PF17764">
    <property type="entry name" value="PriA_3primeBD"/>
    <property type="match status" value="1"/>
</dbReference>
<dbReference type="NCBIfam" id="TIGR00595">
    <property type="entry name" value="priA"/>
    <property type="match status" value="1"/>
</dbReference>
<dbReference type="HAMAP" id="MF_00983">
    <property type="entry name" value="PriA"/>
    <property type="match status" value="1"/>
</dbReference>
<dbReference type="InterPro" id="IPR014001">
    <property type="entry name" value="Helicase_ATP-bd"/>
</dbReference>
<evidence type="ECO:0000259" key="14">
    <source>
        <dbReference type="PROSITE" id="PS51194"/>
    </source>
</evidence>
<keyword evidence="10 12" id="KW-0413">Isomerase</keyword>
<evidence type="ECO:0000256" key="5">
    <source>
        <dbReference type="ARBA" id="ARBA00022801"/>
    </source>
</evidence>